<keyword evidence="12" id="KW-0511">Multifunctional enzyme</keyword>
<evidence type="ECO:0000256" key="11">
    <source>
        <dbReference type="ARBA" id="ARBA00022840"/>
    </source>
</evidence>
<proteinExistence type="inferred from homology"/>
<dbReference type="UniPathway" id="UPA00277">
    <property type="reaction ID" value="UER00407"/>
</dbReference>
<dbReference type="PANTHER" id="PTHR22749:SF6">
    <property type="entry name" value="RIBOFLAVIN KINASE"/>
    <property type="match status" value="1"/>
</dbReference>
<keyword evidence="11 15" id="KW-0067">ATP-binding</keyword>
<keyword evidence="8 15" id="KW-0547">Nucleotide-binding</keyword>
<protein>
    <recommendedName>
        <fullName evidence="15">Riboflavin biosynthesis protein</fullName>
    </recommendedName>
    <domain>
        <recommendedName>
            <fullName evidence="15">Riboflavin kinase</fullName>
            <ecNumber evidence="15">2.7.1.26</ecNumber>
        </recommendedName>
        <alternativeName>
            <fullName evidence="15">Flavokinase</fullName>
        </alternativeName>
    </domain>
    <domain>
        <recommendedName>
            <fullName evidence="15">FMN adenylyltransferase</fullName>
            <ecNumber evidence="15">2.7.7.2</ecNumber>
        </recommendedName>
        <alternativeName>
            <fullName evidence="15">FAD pyrophosphorylase</fullName>
        </alternativeName>
        <alternativeName>
            <fullName evidence="15">FAD synthase</fullName>
        </alternativeName>
    </domain>
</protein>
<dbReference type="PANTHER" id="PTHR22749">
    <property type="entry name" value="RIBOFLAVIN KINASE/FMN ADENYLYLTRANSFERASE"/>
    <property type="match status" value="1"/>
</dbReference>
<dbReference type="PIRSF" id="PIRSF004491">
    <property type="entry name" value="FAD_Synth"/>
    <property type="match status" value="1"/>
</dbReference>
<evidence type="ECO:0000256" key="13">
    <source>
        <dbReference type="ARBA" id="ARBA00047880"/>
    </source>
</evidence>
<dbReference type="GO" id="GO:0005524">
    <property type="term" value="F:ATP binding"/>
    <property type="evidence" value="ECO:0007669"/>
    <property type="project" value="UniProtKB-UniRule"/>
</dbReference>
<evidence type="ECO:0000256" key="15">
    <source>
        <dbReference type="PIRNR" id="PIRNR004491"/>
    </source>
</evidence>
<accession>A0A0A7HJ78</accession>
<comment type="function">
    <text evidence="1">Catalyzes the phosphorylation of riboflavin to FMN followed by the adenylation of FMN to FAD.</text>
</comment>
<keyword evidence="9 15" id="KW-0418">Kinase</keyword>
<dbReference type="Pfam" id="PF01687">
    <property type="entry name" value="Flavokinase"/>
    <property type="match status" value="1"/>
</dbReference>
<comment type="pathway">
    <text evidence="2 15">Cofactor biosynthesis; FAD biosynthesis; FAD from FMN: step 1/1.</text>
</comment>
<comment type="catalytic activity">
    <reaction evidence="13 15">
        <text>riboflavin + ATP = FMN + ADP + H(+)</text>
        <dbReference type="Rhea" id="RHEA:14357"/>
        <dbReference type="ChEBI" id="CHEBI:15378"/>
        <dbReference type="ChEBI" id="CHEBI:30616"/>
        <dbReference type="ChEBI" id="CHEBI:57986"/>
        <dbReference type="ChEBI" id="CHEBI:58210"/>
        <dbReference type="ChEBI" id="CHEBI:456216"/>
        <dbReference type="EC" id="2.7.1.26"/>
    </reaction>
</comment>
<evidence type="ECO:0000256" key="4">
    <source>
        <dbReference type="ARBA" id="ARBA00022630"/>
    </source>
</evidence>
<dbReference type="SMART" id="SM00904">
    <property type="entry name" value="Flavokinase"/>
    <property type="match status" value="1"/>
</dbReference>
<dbReference type="GO" id="GO:0009231">
    <property type="term" value="P:riboflavin biosynthetic process"/>
    <property type="evidence" value="ECO:0007669"/>
    <property type="project" value="InterPro"/>
</dbReference>
<evidence type="ECO:0000256" key="7">
    <source>
        <dbReference type="ARBA" id="ARBA00022695"/>
    </source>
</evidence>
<keyword evidence="5 15" id="KW-0288">FMN</keyword>
<sequence length="310" mass="35736">MIVIEDNFKIHLKEKTYIALGSFDGLHLGHMQLVKKAIELSKGNNAKSMVFTFKSHPRNIINKKSATKILMNNESKLEVLKESGLDIINMASFDYDFMKISPKEFIIKLIQNYNAKGLVVGFNYRFGYKNMGNIELLKELSVKYKFSLDIIKPVKFNDNIISSTIIRNLIADQGDVKQAANMLSRPYMLQGKIIPGKHLGKKLGFPTANMEFDTKFILPKEGVYFTAVKFENKFYKGITNVGYNPTTNDNKLSVETNILDFNKDIYGSELRIYFIDRIRDEFKFQNLDQLISQLESDRNYANKKNLEINF</sequence>
<dbReference type="FunFam" id="2.40.30.30:FF:000003">
    <property type="entry name" value="Riboflavin biosynthesis protein"/>
    <property type="match status" value="1"/>
</dbReference>
<dbReference type="InterPro" id="IPR015864">
    <property type="entry name" value="FAD_synthase"/>
</dbReference>
<evidence type="ECO:0000256" key="8">
    <source>
        <dbReference type="ARBA" id="ARBA00022741"/>
    </source>
</evidence>
<evidence type="ECO:0000256" key="2">
    <source>
        <dbReference type="ARBA" id="ARBA00004726"/>
    </source>
</evidence>
<keyword evidence="4 15" id="KW-0285">Flavoprotein</keyword>
<dbReference type="AlphaFoldDB" id="A0A0A7HJ78"/>
<organism evidence="17">
    <name type="scientific">Clostridium tyrobutyricum</name>
    <dbReference type="NCBI Taxonomy" id="1519"/>
    <lineage>
        <taxon>Bacteria</taxon>
        <taxon>Bacillati</taxon>
        <taxon>Bacillota</taxon>
        <taxon>Clostridia</taxon>
        <taxon>Eubacteriales</taxon>
        <taxon>Clostridiaceae</taxon>
        <taxon>Clostridium</taxon>
    </lineage>
</organism>
<evidence type="ECO:0000259" key="16">
    <source>
        <dbReference type="SMART" id="SM00904"/>
    </source>
</evidence>
<dbReference type="GO" id="GO:0003919">
    <property type="term" value="F:FMN adenylyltransferase activity"/>
    <property type="evidence" value="ECO:0007669"/>
    <property type="project" value="UniProtKB-UniRule"/>
</dbReference>
<reference evidence="17" key="1">
    <citation type="submission" date="2014-07" db="EMBL/GenBank/DDBJ databases">
        <title>Clostridium tyrobutyricum BAS7.</title>
        <authorList>
            <person name="Kim S."/>
            <person name="Choi O."/>
            <person name="Woo H.M."/>
            <person name="Sang B.-I."/>
            <person name="Um Y."/>
        </authorList>
    </citation>
    <scope>NUCLEOTIDE SEQUENCE</scope>
    <source>
        <strain evidence="17">BAS7</strain>
    </source>
</reference>
<evidence type="ECO:0000256" key="3">
    <source>
        <dbReference type="ARBA" id="ARBA00005201"/>
    </source>
</evidence>
<keyword evidence="6 15" id="KW-0808">Transferase</keyword>
<keyword evidence="10 15" id="KW-0274">FAD</keyword>
<dbReference type="Gene3D" id="2.40.30.30">
    <property type="entry name" value="Riboflavin kinase-like"/>
    <property type="match status" value="1"/>
</dbReference>
<dbReference type="EC" id="2.7.1.26" evidence="15"/>
<dbReference type="SUPFAM" id="SSF82114">
    <property type="entry name" value="Riboflavin kinase-like"/>
    <property type="match status" value="1"/>
</dbReference>
<dbReference type="NCBIfam" id="TIGR00083">
    <property type="entry name" value="ribF"/>
    <property type="match status" value="1"/>
</dbReference>
<dbReference type="RefSeq" id="WP_017750600.1">
    <property type="nucleotide sequence ID" value="NZ_CABJAO010000001.1"/>
</dbReference>
<dbReference type="PATRIC" id="fig|1519.11.peg.1775"/>
<comment type="catalytic activity">
    <reaction evidence="14 15">
        <text>FMN + ATP + H(+) = FAD + diphosphate</text>
        <dbReference type="Rhea" id="RHEA:17237"/>
        <dbReference type="ChEBI" id="CHEBI:15378"/>
        <dbReference type="ChEBI" id="CHEBI:30616"/>
        <dbReference type="ChEBI" id="CHEBI:33019"/>
        <dbReference type="ChEBI" id="CHEBI:57692"/>
        <dbReference type="ChEBI" id="CHEBI:58210"/>
        <dbReference type="EC" id="2.7.7.2"/>
    </reaction>
</comment>
<dbReference type="KEGG" id="ctyk:CTK_C17750"/>
<comment type="similarity">
    <text evidence="15">Belongs to the ribF family.</text>
</comment>
<evidence type="ECO:0000256" key="14">
    <source>
        <dbReference type="ARBA" id="ARBA00049494"/>
    </source>
</evidence>
<gene>
    <name evidence="17" type="primary">ribF</name>
    <name evidence="17" type="ORF">CTB_11290</name>
</gene>
<feature type="domain" description="Riboflavin kinase" evidence="16">
    <location>
        <begin position="182"/>
        <end position="306"/>
    </location>
</feature>
<dbReference type="GeneID" id="29419479"/>
<dbReference type="EC" id="2.7.7.2" evidence="15"/>
<dbReference type="InterPro" id="IPR015865">
    <property type="entry name" value="Riboflavin_kinase_bac/euk"/>
</dbReference>
<evidence type="ECO:0000256" key="12">
    <source>
        <dbReference type="ARBA" id="ARBA00023268"/>
    </source>
</evidence>
<dbReference type="STRING" id="1519.CTK_C17750"/>
<dbReference type="EMBL" id="KM108045">
    <property type="protein sequence ID" value="AIZ03705.1"/>
    <property type="molecule type" value="Genomic_DNA"/>
</dbReference>
<dbReference type="GO" id="GO:0009398">
    <property type="term" value="P:FMN biosynthetic process"/>
    <property type="evidence" value="ECO:0007669"/>
    <property type="project" value="UniProtKB-UniRule"/>
</dbReference>
<keyword evidence="7 15" id="KW-0548">Nucleotidyltransferase</keyword>
<evidence type="ECO:0000256" key="5">
    <source>
        <dbReference type="ARBA" id="ARBA00022643"/>
    </source>
</evidence>
<dbReference type="CDD" id="cd02064">
    <property type="entry name" value="FAD_synthetase_N"/>
    <property type="match status" value="1"/>
</dbReference>
<dbReference type="InterPro" id="IPR023465">
    <property type="entry name" value="Riboflavin_kinase_dom_sf"/>
</dbReference>
<dbReference type="Gene3D" id="3.40.50.620">
    <property type="entry name" value="HUPs"/>
    <property type="match status" value="1"/>
</dbReference>
<evidence type="ECO:0000313" key="17">
    <source>
        <dbReference type="EMBL" id="AIZ03705.1"/>
    </source>
</evidence>
<dbReference type="SUPFAM" id="SSF52374">
    <property type="entry name" value="Nucleotidylyl transferase"/>
    <property type="match status" value="1"/>
</dbReference>
<comment type="pathway">
    <text evidence="3 15">Cofactor biosynthesis; FMN biosynthesis; FMN from riboflavin (ATP route): step 1/1.</text>
</comment>
<dbReference type="GO" id="GO:0006747">
    <property type="term" value="P:FAD biosynthetic process"/>
    <property type="evidence" value="ECO:0007669"/>
    <property type="project" value="UniProtKB-UniRule"/>
</dbReference>
<evidence type="ECO:0000256" key="1">
    <source>
        <dbReference type="ARBA" id="ARBA00002121"/>
    </source>
</evidence>
<dbReference type="InterPro" id="IPR014729">
    <property type="entry name" value="Rossmann-like_a/b/a_fold"/>
</dbReference>
<dbReference type="InterPro" id="IPR023468">
    <property type="entry name" value="Riboflavin_kinase"/>
</dbReference>
<evidence type="ECO:0000256" key="10">
    <source>
        <dbReference type="ARBA" id="ARBA00022827"/>
    </source>
</evidence>
<evidence type="ECO:0000256" key="9">
    <source>
        <dbReference type="ARBA" id="ARBA00022777"/>
    </source>
</evidence>
<dbReference type="InterPro" id="IPR002606">
    <property type="entry name" value="Riboflavin_kinase_bac"/>
</dbReference>
<evidence type="ECO:0000256" key="6">
    <source>
        <dbReference type="ARBA" id="ARBA00022679"/>
    </source>
</evidence>
<dbReference type="NCBIfam" id="NF004162">
    <property type="entry name" value="PRK05627.1-5"/>
    <property type="match status" value="1"/>
</dbReference>
<dbReference type="UniPathway" id="UPA00276">
    <property type="reaction ID" value="UER00406"/>
</dbReference>
<dbReference type="FunFam" id="3.40.50.620:FF:000021">
    <property type="entry name" value="Riboflavin biosynthesis protein"/>
    <property type="match status" value="1"/>
</dbReference>
<dbReference type="Pfam" id="PF06574">
    <property type="entry name" value="FAD_syn"/>
    <property type="match status" value="1"/>
</dbReference>
<name>A0A0A7HJ78_CLOTY</name>
<dbReference type="GO" id="GO:0008531">
    <property type="term" value="F:riboflavin kinase activity"/>
    <property type="evidence" value="ECO:0007669"/>
    <property type="project" value="UniProtKB-UniRule"/>
</dbReference>